<dbReference type="Gene3D" id="3.90.550.10">
    <property type="entry name" value="Spore Coat Polysaccharide Biosynthesis Protein SpsA, Chain A"/>
    <property type="match status" value="1"/>
</dbReference>
<dbReference type="Proteomes" id="UP000185062">
    <property type="component" value="Unassembled WGS sequence"/>
</dbReference>
<proteinExistence type="predicted"/>
<reference evidence="1 2" key="1">
    <citation type="submission" date="2016-12" db="EMBL/GenBank/DDBJ databases">
        <authorList>
            <person name="Song W.-J."/>
            <person name="Kurnit D.M."/>
        </authorList>
    </citation>
    <scope>NUCLEOTIDE SEQUENCE [LARGE SCALE GENOMIC DNA]</scope>
    <source>
        <strain evidence="1 2">ATCC 49181</strain>
    </source>
</reference>
<evidence type="ECO:0008006" key="3">
    <source>
        <dbReference type="Google" id="ProtNLM"/>
    </source>
</evidence>
<dbReference type="NCBIfam" id="TIGR04282">
    <property type="entry name" value="glyco_like_cofC"/>
    <property type="match status" value="1"/>
</dbReference>
<sequence>MKKSLRKRIRIVIFAKAPLPGLAKTRLIPALGRAGSAQLAKRLLNHTLEQSLAANIGPVELCVSPTALHPIWQDLALPASFEWSEQGDGDLGERLNRASQRVTSNGEAILLIGTDCPGLTAEKLCMAAETLHHHDACMVPVSDGGYALLGMRQHLPAVFSDIPWSTDAVARITRQRILEHGFALQQLTALHDIDEPQDLRYLPAGWRQDSARKGGIYDINTND</sequence>
<protein>
    <recommendedName>
        <fullName evidence="3">2-phospho-L-lactate guanylyltransferase</fullName>
    </recommendedName>
</protein>
<dbReference type="AlphaFoldDB" id="A0A1N6I971"/>
<dbReference type="PANTHER" id="PTHR36529">
    <property type="entry name" value="SLL1095 PROTEIN"/>
    <property type="match status" value="1"/>
</dbReference>
<dbReference type="InterPro" id="IPR029044">
    <property type="entry name" value="Nucleotide-diphossugar_trans"/>
</dbReference>
<dbReference type="eggNOG" id="COG3222">
    <property type="taxonomic scope" value="Bacteria"/>
</dbReference>
<organism evidence="1 2">
    <name type="scientific">Nitrosomonas cryotolerans ATCC 49181</name>
    <dbReference type="NCBI Taxonomy" id="1131553"/>
    <lineage>
        <taxon>Bacteria</taxon>
        <taxon>Pseudomonadati</taxon>
        <taxon>Pseudomonadota</taxon>
        <taxon>Betaproteobacteria</taxon>
        <taxon>Nitrosomonadales</taxon>
        <taxon>Nitrosomonadaceae</taxon>
        <taxon>Nitrosomonas</taxon>
    </lineage>
</organism>
<gene>
    <name evidence="1" type="ORF">SAMN02743940_1643</name>
</gene>
<accession>A0A1N6I971</accession>
<keyword evidence="2" id="KW-1185">Reference proteome</keyword>
<dbReference type="InterPro" id="IPR018641">
    <property type="entry name" value="Trfase_1_rSAM/seldom-assoc"/>
</dbReference>
<evidence type="ECO:0000313" key="2">
    <source>
        <dbReference type="Proteomes" id="UP000185062"/>
    </source>
</evidence>
<evidence type="ECO:0000313" key="1">
    <source>
        <dbReference type="EMBL" id="SIO28519.1"/>
    </source>
</evidence>
<name>A0A1N6I971_9PROT</name>
<dbReference type="PANTHER" id="PTHR36529:SF1">
    <property type="entry name" value="GLYCOSYLTRANSFERASE"/>
    <property type="match status" value="1"/>
</dbReference>
<dbReference type="STRING" id="44575.SAMN05216419_102320"/>
<dbReference type="SUPFAM" id="SSF53448">
    <property type="entry name" value="Nucleotide-diphospho-sugar transferases"/>
    <property type="match status" value="1"/>
</dbReference>
<dbReference type="Pfam" id="PF09837">
    <property type="entry name" value="DUF2064"/>
    <property type="match status" value="1"/>
</dbReference>
<dbReference type="EMBL" id="FSRO01000001">
    <property type="protein sequence ID" value="SIO28519.1"/>
    <property type="molecule type" value="Genomic_DNA"/>
</dbReference>